<protein>
    <submittedName>
        <fullName evidence="1">Uncharacterized protein</fullName>
    </submittedName>
</protein>
<name>A0ACB8R3I7_9AGAM</name>
<reference evidence="1" key="2">
    <citation type="journal article" date="2022" name="New Phytol.">
        <title>Evolutionary transition to the ectomycorrhizal habit in the genomes of a hyperdiverse lineage of mushroom-forming fungi.</title>
        <authorList>
            <person name="Looney B."/>
            <person name="Miyauchi S."/>
            <person name="Morin E."/>
            <person name="Drula E."/>
            <person name="Courty P.E."/>
            <person name="Kohler A."/>
            <person name="Kuo A."/>
            <person name="LaButti K."/>
            <person name="Pangilinan J."/>
            <person name="Lipzen A."/>
            <person name="Riley R."/>
            <person name="Andreopoulos W."/>
            <person name="He G."/>
            <person name="Johnson J."/>
            <person name="Nolan M."/>
            <person name="Tritt A."/>
            <person name="Barry K.W."/>
            <person name="Grigoriev I.V."/>
            <person name="Nagy L.G."/>
            <person name="Hibbett D."/>
            <person name="Henrissat B."/>
            <person name="Matheny P.B."/>
            <person name="Labbe J."/>
            <person name="Martin F.M."/>
        </authorList>
    </citation>
    <scope>NUCLEOTIDE SEQUENCE</scope>
    <source>
        <strain evidence="1">FP105234-sp</strain>
    </source>
</reference>
<dbReference type="EMBL" id="MU276438">
    <property type="protein sequence ID" value="KAI0038679.1"/>
    <property type="molecule type" value="Genomic_DNA"/>
</dbReference>
<sequence>WSLYYSKAKLQDKVVMENIKADTDSILTFTGLFSATVAAFIIESYKNLQPDAPDASVLLLSRISAQL</sequence>
<reference evidence="1" key="1">
    <citation type="submission" date="2021-02" db="EMBL/GenBank/DDBJ databases">
        <authorList>
            <consortium name="DOE Joint Genome Institute"/>
            <person name="Ahrendt S."/>
            <person name="Looney B.P."/>
            <person name="Miyauchi S."/>
            <person name="Morin E."/>
            <person name="Drula E."/>
            <person name="Courty P.E."/>
            <person name="Chicoki N."/>
            <person name="Fauchery L."/>
            <person name="Kohler A."/>
            <person name="Kuo A."/>
            <person name="Labutti K."/>
            <person name="Pangilinan J."/>
            <person name="Lipzen A."/>
            <person name="Riley R."/>
            <person name="Andreopoulos W."/>
            <person name="He G."/>
            <person name="Johnson J."/>
            <person name="Barry K.W."/>
            <person name="Grigoriev I.V."/>
            <person name="Nagy L."/>
            <person name="Hibbett D."/>
            <person name="Henrissat B."/>
            <person name="Matheny P.B."/>
            <person name="Labbe J."/>
            <person name="Martin F."/>
        </authorList>
    </citation>
    <scope>NUCLEOTIDE SEQUENCE</scope>
    <source>
        <strain evidence="1">FP105234-sp</strain>
    </source>
</reference>
<dbReference type="Proteomes" id="UP000814033">
    <property type="component" value="Unassembled WGS sequence"/>
</dbReference>
<evidence type="ECO:0000313" key="1">
    <source>
        <dbReference type="EMBL" id="KAI0038679.1"/>
    </source>
</evidence>
<accession>A0ACB8R3I7</accession>
<gene>
    <name evidence="1" type="ORF">FA95DRAFT_1461010</name>
</gene>
<evidence type="ECO:0000313" key="2">
    <source>
        <dbReference type="Proteomes" id="UP000814033"/>
    </source>
</evidence>
<proteinExistence type="predicted"/>
<keyword evidence="2" id="KW-1185">Reference proteome</keyword>
<organism evidence="1 2">
    <name type="scientific">Auriscalpium vulgare</name>
    <dbReference type="NCBI Taxonomy" id="40419"/>
    <lineage>
        <taxon>Eukaryota</taxon>
        <taxon>Fungi</taxon>
        <taxon>Dikarya</taxon>
        <taxon>Basidiomycota</taxon>
        <taxon>Agaricomycotina</taxon>
        <taxon>Agaricomycetes</taxon>
        <taxon>Russulales</taxon>
        <taxon>Auriscalpiaceae</taxon>
        <taxon>Auriscalpium</taxon>
    </lineage>
</organism>
<comment type="caution">
    <text evidence="1">The sequence shown here is derived from an EMBL/GenBank/DDBJ whole genome shotgun (WGS) entry which is preliminary data.</text>
</comment>
<feature type="non-terminal residue" evidence="1">
    <location>
        <position position="1"/>
    </location>
</feature>
<feature type="non-terminal residue" evidence="1">
    <location>
        <position position="67"/>
    </location>
</feature>